<dbReference type="InterPro" id="IPR016032">
    <property type="entry name" value="Sig_transdc_resp-reg_C-effctor"/>
</dbReference>
<dbReference type="PROSITE" id="PS51755">
    <property type="entry name" value="OMPR_PHOB"/>
    <property type="match status" value="1"/>
</dbReference>
<evidence type="ECO:0000313" key="6">
    <source>
        <dbReference type="EMBL" id="EOH96193.1"/>
    </source>
</evidence>
<dbReference type="GO" id="GO:0003677">
    <property type="term" value="F:DNA binding"/>
    <property type="evidence" value="ECO:0007669"/>
    <property type="project" value="UniProtKB-UniRule"/>
</dbReference>
<dbReference type="SMART" id="SM00862">
    <property type="entry name" value="Trans_reg_C"/>
    <property type="match status" value="1"/>
</dbReference>
<accession>R2QLW6</accession>
<dbReference type="InterPro" id="IPR036388">
    <property type="entry name" value="WH-like_DNA-bd_sf"/>
</dbReference>
<reference evidence="6 7" key="1">
    <citation type="submission" date="2013-02" db="EMBL/GenBank/DDBJ databases">
        <title>The Genome Sequence of Enterococcus pallens BAA-351.</title>
        <authorList>
            <consortium name="The Broad Institute Genome Sequencing Platform"/>
            <consortium name="The Broad Institute Genome Sequencing Center for Infectious Disease"/>
            <person name="Earl A.M."/>
            <person name="Gilmore M.S."/>
            <person name="Lebreton F."/>
            <person name="Walker B."/>
            <person name="Young S.K."/>
            <person name="Zeng Q."/>
            <person name="Gargeya S."/>
            <person name="Fitzgerald M."/>
            <person name="Haas B."/>
            <person name="Abouelleil A."/>
            <person name="Alvarado L."/>
            <person name="Arachchi H.M."/>
            <person name="Berlin A.M."/>
            <person name="Chapman S.B."/>
            <person name="Dewar J."/>
            <person name="Goldberg J."/>
            <person name="Griggs A."/>
            <person name="Gujja S."/>
            <person name="Hansen M."/>
            <person name="Howarth C."/>
            <person name="Imamovic A."/>
            <person name="Larimer J."/>
            <person name="McCowan C."/>
            <person name="Murphy C."/>
            <person name="Neiman D."/>
            <person name="Pearson M."/>
            <person name="Priest M."/>
            <person name="Roberts A."/>
            <person name="Saif S."/>
            <person name="Shea T."/>
            <person name="Sisk P."/>
            <person name="Sykes S."/>
            <person name="Wortman J."/>
            <person name="Nusbaum C."/>
            <person name="Birren B."/>
        </authorList>
    </citation>
    <scope>NUCLEOTIDE SEQUENCE [LARGE SCALE GENOMIC DNA]</scope>
    <source>
        <strain evidence="6 7">ATCC BAA-351</strain>
    </source>
</reference>
<dbReference type="GO" id="GO:0006355">
    <property type="term" value="P:regulation of DNA-templated transcription"/>
    <property type="evidence" value="ECO:0007669"/>
    <property type="project" value="InterPro"/>
</dbReference>
<evidence type="ECO:0000256" key="3">
    <source>
        <dbReference type="ARBA" id="ARBA00023163"/>
    </source>
</evidence>
<feature type="domain" description="OmpR/PhoB-type" evidence="5">
    <location>
        <begin position="122"/>
        <end position="224"/>
    </location>
</feature>
<name>R2QLW6_9ENTE</name>
<proteinExistence type="predicted"/>
<dbReference type="AlphaFoldDB" id="R2QLW6"/>
<dbReference type="OrthoDB" id="2178937at2"/>
<dbReference type="RefSeq" id="WP_010755898.1">
    <property type="nucleotide sequence ID" value="NZ_ASWD01000007.1"/>
</dbReference>
<dbReference type="Pfam" id="PF00486">
    <property type="entry name" value="Trans_reg_C"/>
    <property type="match status" value="1"/>
</dbReference>
<dbReference type="HOGENOM" id="CLU_088180_0_0_9"/>
<keyword evidence="7" id="KW-1185">Reference proteome</keyword>
<dbReference type="InterPro" id="IPR001867">
    <property type="entry name" value="OmpR/PhoB-type_DNA-bd"/>
</dbReference>
<dbReference type="Gene3D" id="1.10.10.10">
    <property type="entry name" value="Winged helix-like DNA-binding domain superfamily/Winged helix DNA-binding domain"/>
    <property type="match status" value="1"/>
</dbReference>
<evidence type="ECO:0000256" key="2">
    <source>
        <dbReference type="ARBA" id="ARBA00023125"/>
    </source>
</evidence>
<evidence type="ECO:0000256" key="4">
    <source>
        <dbReference type="PROSITE-ProRule" id="PRU01091"/>
    </source>
</evidence>
<dbReference type="Proteomes" id="UP000013782">
    <property type="component" value="Unassembled WGS sequence"/>
</dbReference>
<dbReference type="GO" id="GO:0000160">
    <property type="term" value="P:phosphorelay signal transduction system"/>
    <property type="evidence" value="ECO:0007669"/>
    <property type="project" value="InterPro"/>
</dbReference>
<evidence type="ECO:0000313" key="7">
    <source>
        <dbReference type="Proteomes" id="UP000013782"/>
    </source>
</evidence>
<keyword evidence="2 4" id="KW-0238">DNA-binding</keyword>
<comment type="caution">
    <text evidence="6">The sequence shown here is derived from an EMBL/GenBank/DDBJ whole genome shotgun (WGS) entry which is preliminary data.</text>
</comment>
<dbReference type="STRING" id="160454.RV10_GL003912"/>
<protein>
    <recommendedName>
        <fullName evidence="5">OmpR/PhoB-type domain-containing protein</fullName>
    </recommendedName>
</protein>
<sequence>MRSILVLTKNVLVEQRLQEQLQRLNYEVYCSADFLNQLLMGIEVDPIFDIHQTIILSETVANQEIQQILDTLLKQDRVVLRKFGGDPTDKEKEQLRSLGIHDYLIDGDSLDQLREQLAEKLAKFENNQPRTVLIHQMPGKKDLKDLRIKFSKMEKKTLQRLIEAQGESVSRQDMCTALWDDEPNNSHLSQLSLLIKRVKHKLELEGFEDEAIETIWGYGYRLSPKVAQKIKNSEMKNLVELPKVAVEEC</sequence>
<evidence type="ECO:0000259" key="5">
    <source>
        <dbReference type="PROSITE" id="PS51755"/>
    </source>
</evidence>
<dbReference type="SUPFAM" id="SSF46894">
    <property type="entry name" value="C-terminal effector domain of the bipartite response regulators"/>
    <property type="match status" value="1"/>
</dbReference>
<dbReference type="PATRIC" id="fig|1158607.3.peg.842"/>
<evidence type="ECO:0000256" key="1">
    <source>
        <dbReference type="ARBA" id="ARBA00023015"/>
    </source>
</evidence>
<gene>
    <name evidence="6" type="ORF">UAU_00842</name>
</gene>
<keyword evidence="1" id="KW-0805">Transcription regulation</keyword>
<dbReference type="eggNOG" id="COG0745">
    <property type="taxonomic scope" value="Bacteria"/>
</dbReference>
<dbReference type="EMBL" id="AJAQ01000008">
    <property type="protein sequence ID" value="EOH96193.1"/>
    <property type="molecule type" value="Genomic_DNA"/>
</dbReference>
<keyword evidence="3" id="KW-0804">Transcription</keyword>
<feature type="DNA-binding region" description="OmpR/PhoB-type" evidence="4">
    <location>
        <begin position="122"/>
        <end position="224"/>
    </location>
</feature>
<organism evidence="6 7">
    <name type="scientific">Enterococcus pallens ATCC BAA-351</name>
    <dbReference type="NCBI Taxonomy" id="1158607"/>
    <lineage>
        <taxon>Bacteria</taxon>
        <taxon>Bacillati</taxon>
        <taxon>Bacillota</taxon>
        <taxon>Bacilli</taxon>
        <taxon>Lactobacillales</taxon>
        <taxon>Enterococcaceae</taxon>
        <taxon>Enterococcus</taxon>
    </lineage>
</organism>